<protein>
    <submittedName>
        <fullName evidence="1">Uncharacterized protein</fullName>
    </submittedName>
</protein>
<sequence>MMNQLLRNVTKICIFVPFQFFFMWQRICTYCLHMSSNR</sequence>
<proteinExistence type="predicted"/>
<dbReference type="EMBL" id="GGEC01059944">
    <property type="protein sequence ID" value="MBX40428.1"/>
    <property type="molecule type" value="Transcribed_RNA"/>
</dbReference>
<name>A0A2P2ND83_RHIMU</name>
<dbReference type="AlphaFoldDB" id="A0A2P2ND83"/>
<accession>A0A2P2ND83</accession>
<evidence type="ECO:0000313" key="1">
    <source>
        <dbReference type="EMBL" id="MBX40428.1"/>
    </source>
</evidence>
<reference evidence="1" key="1">
    <citation type="submission" date="2018-02" db="EMBL/GenBank/DDBJ databases">
        <title>Rhizophora mucronata_Transcriptome.</title>
        <authorList>
            <person name="Meera S.P."/>
            <person name="Sreeshan A."/>
            <person name="Augustine A."/>
        </authorList>
    </citation>
    <scope>NUCLEOTIDE SEQUENCE</scope>
    <source>
        <tissue evidence="1">Leaf</tissue>
    </source>
</reference>
<organism evidence="1">
    <name type="scientific">Rhizophora mucronata</name>
    <name type="common">Asiatic mangrove</name>
    <dbReference type="NCBI Taxonomy" id="61149"/>
    <lineage>
        <taxon>Eukaryota</taxon>
        <taxon>Viridiplantae</taxon>
        <taxon>Streptophyta</taxon>
        <taxon>Embryophyta</taxon>
        <taxon>Tracheophyta</taxon>
        <taxon>Spermatophyta</taxon>
        <taxon>Magnoliopsida</taxon>
        <taxon>eudicotyledons</taxon>
        <taxon>Gunneridae</taxon>
        <taxon>Pentapetalae</taxon>
        <taxon>rosids</taxon>
        <taxon>fabids</taxon>
        <taxon>Malpighiales</taxon>
        <taxon>Rhizophoraceae</taxon>
        <taxon>Rhizophora</taxon>
    </lineage>
</organism>